<name>A0A0C3E8U1_9AGAM</name>
<dbReference type="CDD" id="cd00333">
    <property type="entry name" value="MIP"/>
    <property type="match status" value="1"/>
</dbReference>
<dbReference type="GO" id="GO:0015254">
    <property type="term" value="F:glycerol channel activity"/>
    <property type="evidence" value="ECO:0007669"/>
    <property type="project" value="TreeGrafter"/>
</dbReference>
<evidence type="ECO:0000256" key="6">
    <source>
        <dbReference type="ARBA" id="ARBA00022989"/>
    </source>
</evidence>
<feature type="transmembrane region" description="Helical" evidence="11">
    <location>
        <begin position="86"/>
        <end position="107"/>
    </location>
</feature>
<sequence length="301" mass="32176">MSEVAEKSEQHNYETSSTYSSPNEVVLRADQTKGPQHPNRWAEIRACIREPLAEFLGTMILIIFGCGGNCQAVLSTNTASFLSLNFGWAVGLGLGVWVSGGISGGHLNPAVTLALASVRDFPWKKVPSYCIAQLLGALCGAGIVYANYHSAISVYEGGSNIRTVAGTGHLFATYAADYMTSVGCFFSEFLGAAMLIIAILAATDKKNIAPPTGLVPFVIFLAFLGIGITLGMDTGYAINPARDLGPRILTAMVGYGKEVFDFRHQYWLWCPILGSIFGMQCGALAYDLLIYTGSDSIVNKS</sequence>
<evidence type="ECO:0000256" key="11">
    <source>
        <dbReference type="SAM" id="Phobius"/>
    </source>
</evidence>
<keyword evidence="5" id="KW-0677">Repeat</keyword>
<dbReference type="Pfam" id="PF00230">
    <property type="entry name" value="MIP"/>
    <property type="match status" value="1"/>
</dbReference>
<keyword evidence="4 9" id="KW-0812">Transmembrane</keyword>
<accession>A0A0C3E8U1</accession>
<feature type="transmembrane region" description="Helical" evidence="11">
    <location>
        <begin position="128"/>
        <end position="148"/>
    </location>
</feature>
<dbReference type="STRING" id="1036808.A0A0C3E8U1"/>
<evidence type="ECO:0000256" key="1">
    <source>
        <dbReference type="ARBA" id="ARBA00004141"/>
    </source>
</evidence>
<dbReference type="OrthoDB" id="3222at2759"/>
<evidence type="ECO:0000256" key="5">
    <source>
        <dbReference type="ARBA" id="ARBA00022737"/>
    </source>
</evidence>
<dbReference type="GO" id="GO:0015250">
    <property type="term" value="F:water channel activity"/>
    <property type="evidence" value="ECO:0007669"/>
    <property type="project" value="TreeGrafter"/>
</dbReference>
<evidence type="ECO:0000256" key="7">
    <source>
        <dbReference type="ARBA" id="ARBA00023136"/>
    </source>
</evidence>
<keyword evidence="13" id="KW-1185">Reference proteome</keyword>
<feature type="transmembrane region" description="Helical" evidence="11">
    <location>
        <begin position="214"/>
        <end position="232"/>
    </location>
</feature>
<dbReference type="EMBL" id="KN822028">
    <property type="protein sequence ID" value="KIM64401.1"/>
    <property type="molecule type" value="Genomic_DNA"/>
</dbReference>
<dbReference type="PRINTS" id="PR00783">
    <property type="entry name" value="MINTRINSICP"/>
</dbReference>
<evidence type="ECO:0000313" key="12">
    <source>
        <dbReference type="EMBL" id="KIM64401.1"/>
    </source>
</evidence>
<dbReference type="Proteomes" id="UP000053989">
    <property type="component" value="Unassembled WGS sequence"/>
</dbReference>
<evidence type="ECO:0000256" key="2">
    <source>
        <dbReference type="ARBA" id="ARBA00006175"/>
    </source>
</evidence>
<feature type="compositionally biased region" description="Basic and acidic residues" evidence="10">
    <location>
        <begin position="1"/>
        <end position="12"/>
    </location>
</feature>
<dbReference type="PROSITE" id="PS00221">
    <property type="entry name" value="MIP"/>
    <property type="match status" value="1"/>
</dbReference>
<dbReference type="Gene3D" id="1.20.1080.10">
    <property type="entry name" value="Glycerol uptake facilitator protein"/>
    <property type="match status" value="1"/>
</dbReference>
<reference evidence="13" key="2">
    <citation type="submission" date="2015-01" db="EMBL/GenBank/DDBJ databases">
        <title>Evolutionary Origins and Diversification of the Mycorrhizal Mutualists.</title>
        <authorList>
            <consortium name="DOE Joint Genome Institute"/>
            <consortium name="Mycorrhizal Genomics Consortium"/>
            <person name="Kohler A."/>
            <person name="Kuo A."/>
            <person name="Nagy L.G."/>
            <person name="Floudas D."/>
            <person name="Copeland A."/>
            <person name="Barry K.W."/>
            <person name="Cichocki N."/>
            <person name="Veneault-Fourrey C."/>
            <person name="LaButti K."/>
            <person name="Lindquist E.A."/>
            <person name="Lipzen A."/>
            <person name="Lundell T."/>
            <person name="Morin E."/>
            <person name="Murat C."/>
            <person name="Riley R."/>
            <person name="Ohm R."/>
            <person name="Sun H."/>
            <person name="Tunlid A."/>
            <person name="Henrissat B."/>
            <person name="Grigoriev I.V."/>
            <person name="Hibbett D.S."/>
            <person name="Martin F."/>
        </authorList>
    </citation>
    <scope>NUCLEOTIDE SEQUENCE [LARGE SCALE GENOMIC DNA]</scope>
    <source>
        <strain evidence="13">Foug A</strain>
    </source>
</reference>
<protein>
    <recommendedName>
        <fullName evidence="14">Aquaporin</fullName>
    </recommendedName>
</protein>
<dbReference type="InterPro" id="IPR000425">
    <property type="entry name" value="MIP"/>
</dbReference>
<dbReference type="PANTHER" id="PTHR43829">
    <property type="entry name" value="AQUAPORIN OR AQUAGLYCEROPORIN RELATED"/>
    <property type="match status" value="1"/>
</dbReference>
<dbReference type="HOGENOM" id="CLU_020019_9_0_1"/>
<keyword evidence="6 11" id="KW-1133">Transmembrane helix</keyword>
<dbReference type="GO" id="GO:0005886">
    <property type="term" value="C:plasma membrane"/>
    <property type="evidence" value="ECO:0007669"/>
    <property type="project" value="TreeGrafter"/>
</dbReference>
<dbReference type="FunFam" id="1.20.1080.10:FF:000027">
    <property type="entry name" value="MIP aquaporin"/>
    <property type="match status" value="1"/>
</dbReference>
<feature type="transmembrane region" description="Helical" evidence="11">
    <location>
        <begin position="178"/>
        <end position="202"/>
    </location>
</feature>
<evidence type="ECO:0000256" key="10">
    <source>
        <dbReference type="SAM" id="MobiDB-lite"/>
    </source>
</evidence>
<comment type="similarity">
    <text evidence="2 9">Belongs to the MIP/aquaporin (TC 1.A.8) family.</text>
</comment>
<evidence type="ECO:0000256" key="4">
    <source>
        <dbReference type="ARBA" id="ARBA00022692"/>
    </source>
</evidence>
<dbReference type="SUPFAM" id="SSF81338">
    <property type="entry name" value="Aquaporin-like"/>
    <property type="match status" value="1"/>
</dbReference>
<evidence type="ECO:0000256" key="8">
    <source>
        <dbReference type="ARBA" id="ARBA00034651"/>
    </source>
</evidence>
<reference evidence="12 13" key="1">
    <citation type="submission" date="2014-04" db="EMBL/GenBank/DDBJ databases">
        <authorList>
            <consortium name="DOE Joint Genome Institute"/>
            <person name="Kuo A."/>
            <person name="Kohler A."/>
            <person name="Nagy L.G."/>
            <person name="Floudas D."/>
            <person name="Copeland A."/>
            <person name="Barry K.W."/>
            <person name="Cichocki N."/>
            <person name="Veneault-Fourrey C."/>
            <person name="LaButti K."/>
            <person name="Lindquist E.A."/>
            <person name="Lipzen A."/>
            <person name="Lundell T."/>
            <person name="Morin E."/>
            <person name="Murat C."/>
            <person name="Sun H."/>
            <person name="Tunlid A."/>
            <person name="Henrissat B."/>
            <person name="Grigoriev I.V."/>
            <person name="Hibbett D.S."/>
            <person name="Martin F."/>
            <person name="Nordberg H.P."/>
            <person name="Cantor M.N."/>
            <person name="Hua S.X."/>
        </authorList>
    </citation>
    <scope>NUCLEOTIDE SEQUENCE [LARGE SCALE GENOMIC DNA]</scope>
    <source>
        <strain evidence="12 13">Foug A</strain>
    </source>
</reference>
<dbReference type="InterPro" id="IPR050363">
    <property type="entry name" value="MIP/Aquaporin"/>
</dbReference>
<feature type="compositionally biased region" description="Polar residues" evidence="10">
    <location>
        <begin position="13"/>
        <end position="23"/>
    </location>
</feature>
<gene>
    <name evidence="12" type="ORF">SCLCIDRAFT_114883</name>
</gene>
<feature type="transmembrane region" description="Helical" evidence="11">
    <location>
        <begin position="266"/>
        <end position="291"/>
    </location>
</feature>
<evidence type="ECO:0008006" key="14">
    <source>
        <dbReference type="Google" id="ProtNLM"/>
    </source>
</evidence>
<dbReference type="NCBIfam" id="TIGR00861">
    <property type="entry name" value="MIP"/>
    <property type="match status" value="1"/>
</dbReference>
<comment type="subcellular location">
    <subcellularLocation>
        <location evidence="1">Membrane</location>
        <topology evidence="1">Multi-pass membrane protein</topology>
    </subcellularLocation>
</comment>
<evidence type="ECO:0000256" key="9">
    <source>
        <dbReference type="RuleBase" id="RU000477"/>
    </source>
</evidence>
<feature type="transmembrane region" description="Helical" evidence="11">
    <location>
        <begin position="55"/>
        <end position="74"/>
    </location>
</feature>
<organism evidence="12 13">
    <name type="scientific">Scleroderma citrinum Foug A</name>
    <dbReference type="NCBI Taxonomy" id="1036808"/>
    <lineage>
        <taxon>Eukaryota</taxon>
        <taxon>Fungi</taxon>
        <taxon>Dikarya</taxon>
        <taxon>Basidiomycota</taxon>
        <taxon>Agaricomycotina</taxon>
        <taxon>Agaricomycetes</taxon>
        <taxon>Agaricomycetidae</taxon>
        <taxon>Boletales</taxon>
        <taxon>Sclerodermatineae</taxon>
        <taxon>Sclerodermataceae</taxon>
        <taxon>Scleroderma</taxon>
    </lineage>
</organism>
<dbReference type="PANTHER" id="PTHR43829:SF9">
    <property type="entry name" value="AQUAPORIN-9"/>
    <property type="match status" value="1"/>
</dbReference>
<comment type="catalytic activity">
    <reaction evidence="8">
        <text>H2O(in) = H2O(out)</text>
        <dbReference type="Rhea" id="RHEA:29667"/>
        <dbReference type="ChEBI" id="CHEBI:15377"/>
    </reaction>
</comment>
<dbReference type="InParanoid" id="A0A0C3E8U1"/>
<dbReference type="InterPro" id="IPR022357">
    <property type="entry name" value="MIP_CS"/>
</dbReference>
<dbReference type="InterPro" id="IPR023271">
    <property type="entry name" value="Aquaporin-like"/>
</dbReference>
<feature type="region of interest" description="Disordered" evidence="10">
    <location>
        <begin position="1"/>
        <end position="25"/>
    </location>
</feature>
<keyword evidence="7 11" id="KW-0472">Membrane</keyword>
<evidence type="ECO:0000256" key="3">
    <source>
        <dbReference type="ARBA" id="ARBA00022448"/>
    </source>
</evidence>
<dbReference type="AlphaFoldDB" id="A0A0C3E8U1"/>
<keyword evidence="3 9" id="KW-0813">Transport</keyword>
<proteinExistence type="inferred from homology"/>
<evidence type="ECO:0000313" key="13">
    <source>
        <dbReference type="Proteomes" id="UP000053989"/>
    </source>
</evidence>